<evidence type="ECO:0000256" key="1">
    <source>
        <dbReference type="SAM" id="MobiDB-lite"/>
    </source>
</evidence>
<gene>
    <name evidence="2" type="ORF">M378DRAFT_18136</name>
</gene>
<dbReference type="InParanoid" id="A0A0C2SML9"/>
<feature type="region of interest" description="Disordered" evidence="1">
    <location>
        <begin position="1"/>
        <end position="27"/>
    </location>
</feature>
<organism evidence="2 3">
    <name type="scientific">Amanita muscaria (strain Koide BX008)</name>
    <dbReference type="NCBI Taxonomy" id="946122"/>
    <lineage>
        <taxon>Eukaryota</taxon>
        <taxon>Fungi</taxon>
        <taxon>Dikarya</taxon>
        <taxon>Basidiomycota</taxon>
        <taxon>Agaricomycotina</taxon>
        <taxon>Agaricomycetes</taxon>
        <taxon>Agaricomycetidae</taxon>
        <taxon>Agaricales</taxon>
        <taxon>Pluteineae</taxon>
        <taxon>Amanitaceae</taxon>
        <taxon>Amanita</taxon>
    </lineage>
</organism>
<evidence type="ECO:0000313" key="3">
    <source>
        <dbReference type="Proteomes" id="UP000054549"/>
    </source>
</evidence>
<reference evidence="2 3" key="1">
    <citation type="submission" date="2014-04" db="EMBL/GenBank/DDBJ databases">
        <title>Evolutionary Origins and Diversification of the Mycorrhizal Mutualists.</title>
        <authorList>
            <consortium name="DOE Joint Genome Institute"/>
            <consortium name="Mycorrhizal Genomics Consortium"/>
            <person name="Kohler A."/>
            <person name="Kuo A."/>
            <person name="Nagy L.G."/>
            <person name="Floudas D."/>
            <person name="Copeland A."/>
            <person name="Barry K.W."/>
            <person name="Cichocki N."/>
            <person name="Veneault-Fourrey C."/>
            <person name="LaButti K."/>
            <person name="Lindquist E.A."/>
            <person name="Lipzen A."/>
            <person name="Lundell T."/>
            <person name="Morin E."/>
            <person name="Murat C."/>
            <person name="Riley R."/>
            <person name="Ohm R."/>
            <person name="Sun H."/>
            <person name="Tunlid A."/>
            <person name="Henrissat B."/>
            <person name="Grigoriev I.V."/>
            <person name="Hibbett D.S."/>
            <person name="Martin F."/>
        </authorList>
    </citation>
    <scope>NUCLEOTIDE SEQUENCE [LARGE SCALE GENOMIC DNA]</scope>
    <source>
        <strain evidence="2 3">Koide BX008</strain>
    </source>
</reference>
<dbReference type="Proteomes" id="UP000054549">
    <property type="component" value="Unassembled WGS sequence"/>
</dbReference>
<feature type="compositionally biased region" description="Polar residues" evidence="1">
    <location>
        <begin position="11"/>
        <end position="22"/>
    </location>
</feature>
<keyword evidence="3" id="KW-1185">Reference proteome</keyword>
<protein>
    <submittedName>
        <fullName evidence="2">Uncharacterized protein</fullName>
    </submittedName>
</protein>
<dbReference type="HOGENOM" id="CLU_3013713_0_0_1"/>
<evidence type="ECO:0000313" key="2">
    <source>
        <dbReference type="EMBL" id="KIL55214.1"/>
    </source>
</evidence>
<dbReference type="EMBL" id="KN818548">
    <property type="protein sequence ID" value="KIL55214.1"/>
    <property type="molecule type" value="Genomic_DNA"/>
</dbReference>
<dbReference type="AlphaFoldDB" id="A0A0C2SML9"/>
<proteinExistence type="predicted"/>
<name>A0A0C2SML9_AMAMK</name>
<sequence length="56" mass="6410">MTRNGPGLHQDVTNTPDSPGTRNDQEQDCTRMLQGILDQGFGLRGWVLVVDQWWLR</sequence>
<accession>A0A0C2SML9</accession>